<proteinExistence type="predicted"/>
<feature type="compositionally biased region" description="Basic and acidic residues" evidence="1">
    <location>
        <begin position="92"/>
        <end position="102"/>
    </location>
</feature>
<accession>A0A3M4AVT1</accession>
<keyword evidence="3" id="KW-1185">Reference proteome</keyword>
<evidence type="ECO:0000313" key="3">
    <source>
        <dbReference type="Proteomes" id="UP000276587"/>
    </source>
</evidence>
<sequence>MTACLLIEVVPAHYRPRQPFDNHPYQPQYLETIQMNAIQELKDCRDTLPLEMESSQRDLAPFEEALESPEVIQQGRQRAVQNEINDRKRRIDSRDHEIYRLN</sequence>
<name>A0A3M4AVT1_PSEMA</name>
<dbReference type="AlphaFoldDB" id="A0A3M4AVT1"/>
<gene>
    <name evidence="2" type="ORF">ALQ29_00925</name>
</gene>
<feature type="compositionally biased region" description="Polar residues" evidence="1">
    <location>
        <begin position="74"/>
        <end position="83"/>
    </location>
</feature>
<reference evidence="2 3" key="1">
    <citation type="submission" date="2018-08" db="EMBL/GenBank/DDBJ databases">
        <title>Recombination of ecologically and evolutionarily significant loci maintains genetic cohesion in the Pseudomonas syringae species complex.</title>
        <authorList>
            <person name="Dillon M."/>
            <person name="Thakur S."/>
            <person name="Almeida R.N.D."/>
            <person name="Weir B.S."/>
            <person name="Guttman D.S."/>
        </authorList>
    </citation>
    <scope>NUCLEOTIDE SEQUENCE [LARGE SCALE GENOMIC DNA]</scope>
    <source>
        <strain evidence="2 3">ICMP 3555</strain>
    </source>
</reference>
<dbReference type="Proteomes" id="UP000276587">
    <property type="component" value="Unassembled WGS sequence"/>
</dbReference>
<dbReference type="EMBL" id="RBQF01000117">
    <property type="protein sequence ID" value="RMP10931.1"/>
    <property type="molecule type" value="Genomic_DNA"/>
</dbReference>
<protein>
    <submittedName>
        <fullName evidence="2">Uncharacterized protein</fullName>
    </submittedName>
</protein>
<evidence type="ECO:0000256" key="1">
    <source>
        <dbReference type="SAM" id="MobiDB-lite"/>
    </source>
</evidence>
<feature type="region of interest" description="Disordered" evidence="1">
    <location>
        <begin position="73"/>
        <end position="102"/>
    </location>
</feature>
<organism evidence="2 3">
    <name type="scientific">Pseudomonas marginalis pv. marginalis</name>
    <dbReference type="NCBI Taxonomy" id="97473"/>
    <lineage>
        <taxon>Bacteria</taxon>
        <taxon>Pseudomonadati</taxon>
        <taxon>Pseudomonadota</taxon>
        <taxon>Gammaproteobacteria</taxon>
        <taxon>Pseudomonadales</taxon>
        <taxon>Pseudomonadaceae</taxon>
        <taxon>Pseudomonas</taxon>
    </lineage>
</organism>
<comment type="caution">
    <text evidence="2">The sequence shown here is derived from an EMBL/GenBank/DDBJ whole genome shotgun (WGS) entry which is preliminary data.</text>
</comment>
<evidence type="ECO:0000313" key="2">
    <source>
        <dbReference type="EMBL" id="RMP10931.1"/>
    </source>
</evidence>